<dbReference type="EMBL" id="JAKOGI010000337">
    <property type="protein sequence ID" value="KAJ8436650.1"/>
    <property type="molecule type" value="Genomic_DNA"/>
</dbReference>
<dbReference type="PIRSF" id="PIRSF036417">
    <property type="entry name" value="3-ktacl-CoA_syn"/>
    <property type="match status" value="1"/>
</dbReference>
<evidence type="ECO:0000259" key="9">
    <source>
        <dbReference type="Pfam" id="PF08392"/>
    </source>
</evidence>
<evidence type="ECO:0000256" key="2">
    <source>
        <dbReference type="ARBA" id="ARBA00005531"/>
    </source>
</evidence>
<dbReference type="PANTHER" id="PTHR31561">
    <property type="entry name" value="3-KETOACYL-COA SYNTHASE"/>
    <property type="match status" value="1"/>
</dbReference>
<dbReference type="GO" id="GO:0009922">
    <property type="term" value="F:fatty acid elongase activity"/>
    <property type="evidence" value="ECO:0007669"/>
    <property type="project" value="UniProtKB-EC"/>
</dbReference>
<dbReference type="SUPFAM" id="SSF53901">
    <property type="entry name" value="Thiolase-like"/>
    <property type="match status" value="2"/>
</dbReference>
<dbReference type="Pfam" id="PF08541">
    <property type="entry name" value="ACP_syn_III_C"/>
    <property type="match status" value="1"/>
</dbReference>
<keyword evidence="8" id="KW-0472">Membrane</keyword>
<feature type="active site" evidence="7">
    <location>
        <position position="357"/>
    </location>
</feature>
<feature type="active site" evidence="7">
    <location>
        <position position="320"/>
    </location>
</feature>
<feature type="transmembrane region" description="Helical" evidence="8">
    <location>
        <begin position="17"/>
        <end position="36"/>
    </location>
</feature>
<evidence type="ECO:0000256" key="3">
    <source>
        <dbReference type="ARBA" id="ARBA00022679"/>
    </source>
</evidence>
<dbReference type="InterPro" id="IPR013747">
    <property type="entry name" value="ACP_syn_III_C"/>
</dbReference>
<dbReference type="Pfam" id="PF08392">
    <property type="entry name" value="FAE1_CUT1_RppA"/>
    <property type="match status" value="1"/>
</dbReference>
<dbReference type="InterPro" id="IPR012392">
    <property type="entry name" value="3-ktacl-CoA_syn"/>
</dbReference>
<feature type="active site" evidence="7">
    <location>
        <position position="324"/>
    </location>
</feature>
<dbReference type="OrthoDB" id="329835at2759"/>
<dbReference type="EC" id="2.3.1.-" evidence="6"/>
<dbReference type="Gene3D" id="3.40.47.10">
    <property type="match status" value="1"/>
</dbReference>
<organism evidence="11 12">
    <name type="scientific">Carnegiea gigantea</name>
    <dbReference type="NCBI Taxonomy" id="171969"/>
    <lineage>
        <taxon>Eukaryota</taxon>
        <taxon>Viridiplantae</taxon>
        <taxon>Streptophyta</taxon>
        <taxon>Embryophyta</taxon>
        <taxon>Tracheophyta</taxon>
        <taxon>Spermatophyta</taxon>
        <taxon>Magnoliopsida</taxon>
        <taxon>eudicotyledons</taxon>
        <taxon>Gunneridae</taxon>
        <taxon>Pentapetalae</taxon>
        <taxon>Caryophyllales</taxon>
        <taxon>Cactineae</taxon>
        <taxon>Cactaceae</taxon>
        <taxon>Cactoideae</taxon>
        <taxon>Echinocereeae</taxon>
        <taxon>Carnegiea</taxon>
    </lineage>
</organism>
<dbReference type="GO" id="GO:0016020">
    <property type="term" value="C:membrane"/>
    <property type="evidence" value="ECO:0007669"/>
    <property type="project" value="InterPro"/>
</dbReference>
<feature type="domain" description="FAE" evidence="9">
    <location>
        <begin position="40"/>
        <end position="268"/>
    </location>
</feature>
<evidence type="ECO:0000313" key="11">
    <source>
        <dbReference type="EMBL" id="KAJ8436650.1"/>
    </source>
</evidence>
<keyword evidence="4 6" id="KW-0012">Acyltransferase</keyword>
<evidence type="ECO:0000256" key="8">
    <source>
        <dbReference type="SAM" id="Phobius"/>
    </source>
</evidence>
<comment type="catalytic activity">
    <reaction evidence="5">
        <text>a very-long-chain acyl-CoA + malonyl-CoA + H(+) = a very-long-chain 3-oxoacyl-CoA + CO2 + CoA</text>
        <dbReference type="Rhea" id="RHEA:32727"/>
        <dbReference type="ChEBI" id="CHEBI:15378"/>
        <dbReference type="ChEBI" id="CHEBI:16526"/>
        <dbReference type="ChEBI" id="CHEBI:57287"/>
        <dbReference type="ChEBI" id="CHEBI:57384"/>
        <dbReference type="ChEBI" id="CHEBI:90725"/>
        <dbReference type="ChEBI" id="CHEBI:90736"/>
        <dbReference type="EC" id="2.3.1.199"/>
    </reaction>
</comment>
<keyword evidence="3 6" id="KW-0808">Transferase</keyword>
<dbReference type="CDD" id="cd00831">
    <property type="entry name" value="CHS_like"/>
    <property type="match status" value="1"/>
</dbReference>
<evidence type="ECO:0000256" key="4">
    <source>
        <dbReference type="ARBA" id="ARBA00023315"/>
    </source>
</evidence>
<evidence type="ECO:0000256" key="7">
    <source>
        <dbReference type="PIRSR" id="PIRSR036417-1"/>
    </source>
</evidence>
<feature type="domain" description="Beta-ketoacyl-[acyl-carrier-protein] synthase III C-terminal" evidence="10">
    <location>
        <begin position="318"/>
        <end position="399"/>
    </location>
</feature>
<protein>
    <recommendedName>
        <fullName evidence="6">3-ketoacyl-CoA synthase</fullName>
        <ecNumber evidence="6">2.3.1.-</ecNumber>
    </recommendedName>
</protein>
<comment type="similarity">
    <text evidence="2 6">Belongs to the thiolase-like superfamily. Chalcone/stilbene synthases family.</text>
</comment>
<evidence type="ECO:0000259" key="10">
    <source>
        <dbReference type="Pfam" id="PF08541"/>
    </source>
</evidence>
<dbReference type="Proteomes" id="UP001153076">
    <property type="component" value="Unassembled WGS sequence"/>
</dbReference>
<feature type="active site" evidence="7">
    <location>
        <position position="353"/>
    </location>
</feature>
<evidence type="ECO:0000256" key="5">
    <source>
        <dbReference type="ARBA" id="ARBA00047375"/>
    </source>
</evidence>
<comment type="caution">
    <text evidence="11">The sequence shown here is derived from an EMBL/GenBank/DDBJ whole genome shotgun (WGS) entry which is preliminary data.</text>
</comment>
<gene>
    <name evidence="11" type="ORF">Cgig2_029896</name>
</gene>
<evidence type="ECO:0000313" key="12">
    <source>
        <dbReference type="Proteomes" id="UP001153076"/>
    </source>
</evidence>
<keyword evidence="8" id="KW-0812">Transmembrane</keyword>
<dbReference type="InterPro" id="IPR013601">
    <property type="entry name" value="FAE1_typ3_polyketide_synth"/>
</dbReference>
<dbReference type="AlphaFoldDB" id="A0A9Q1QDE9"/>
<dbReference type="GO" id="GO:0006633">
    <property type="term" value="P:fatty acid biosynthetic process"/>
    <property type="evidence" value="ECO:0007669"/>
    <property type="project" value="InterPro"/>
</dbReference>
<evidence type="ECO:0000256" key="1">
    <source>
        <dbReference type="ARBA" id="ARBA00005194"/>
    </source>
</evidence>
<accession>A0A9Q1QDE9</accession>
<name>A0A9Q1QDE9_9CARY</name>
<keyword evidence="12" id="KW-1185">Reference proteome</keyword>
<feature type="active site" evidence="7">
    <location>
        <position position="180"/>
    </location>
</feature>
<comment type="pathway">
    <text evidence="1 6">Lipid metabolism; fatty acid biosynthesis.</text>
</comment>
<evidence type="ECO:0000256" key="6">
    <source>
        <dbReference type="PIRNR" id="PIRNR036417"/>
    </source>
</evidence>
<proteinExistence type="inferred from homology"/>
<sequence length="433" mass="48273">MEFSSLVKFLLFANTNIVVNSSITLLLVILVVAFYLKYSNSRVIYLLDYACFKPPSTMRVPIASFVEHSKLVFVDNPKAARFQMRILERAGLGDETALPPAIHYIPPEPTMQRARDEAHLVIFSAVDELLKKTGLRPKDIGILVTNCSIFCPSPSLSSVIINKYKMRSAIKSFSLSGMGCSASPIAVDLASRLLKVQPNSCALVVSTEIITPNAYMGAERSMLVPACLFRLGCAAMLLTNKWAKRKQAKYRLLHTIRTHKGADDKAHKSEALKSNITTLGPLVLPISEKLLFVSNFLAQKILRPRNLRAYVPNFSKAFDHFCIHAGGRAVIDELQKGLRLSGQEVEASRMVLHRFGNTSSSSIWYELSYIEAKGRMKKGDHVWQIAFGSGFKCNSAVWKCNRNIEVESDGVGPWMGCIERYPAHIPHILKIEQ</sequence>
<reference evidence="11" key="1">
    <citation type="submission" date="2022-04" db="EMBL/GenBank/DDBJ databases">
        <title>Carnegiea gigantea Genome sequencing and assembly v2.</title>
        <authorList>
            <person name="Copetti D."/>
            <person name="Sanderson M.J."/>
            <person name="Burquez A."/>
            <person name="Wojciechowski M.F."/>
        </authorList>
    </citation>
    <scope>NUCLEOTIDE SEQUENCE</scope>
    <source>
        <strain evidence="11">SGP5-SGP5p</strain>
        <tissue evidence="11">Aerial part</tissue>
    </source>
</reference>
<feature type="active site" evidence="7">
    <location>
        <position position="259"/>
    </location>
</feature>
<dbReference type="InterPro" id="IPR016039">
    <property type="entry name" value="Thiolase-like"/>
</dbReference>
<keyword evidence="8" id="KW-1133">Transmembrane helix</keyword>